<dbReference type="VEuPathDB" id="ToxoDB:CSUI_002345"/>
<keyword evidence="4" id="KW-1185">Reference proteome</keyword>
<dbReference type="InterPro" id="IPR020864">
    <property type="entry name" value="MACPF"/>
</dbReference>
<sequence length="998" mass="107247">MLQSLHPIYRHTFEEAGQAQGHTSERNDEESSAAQEDGLRLSSDTSKKKASFAQSSSAEQAKEPARRDDDFDFDALFDEKASDSSPKSATKESQADNLPAKSRDTSSSQTEGGQTGPAGESGGGGGSTAQSPDFEFALNVQPKQKEKNSLASRSWQKTKSFGSKLLKSATGRGKPEKRKSQSAADDFDFDFDDGSTTAGSGDDLDLFGPDFLASLSKGGIADGISTALQNLPFGLGGGQSPATSTPDAAAQWSADNLKTFNDVPSKVQDDAKPDSWYRQDVRKKAVEKLNSQREQRWAEARNKPAQLLTSVYTKATGTVPAINYLGAGYDHVKGNPIGDVSTMGDPGLRAPAVRFTFAQTEDGVSNDLTVLQPIGGYVRPFVACKQSETVSELSTLSDYQKELFADACLQGGDAIGMNSFSASLGYKEFAKQAAKKDSKTFMLKTYCMRYEAGIAQTDNFRWNVTLAFSAAVDLLPTTFDGHDPNSQCAPEQWRQDQNSDACDKSNIPVWINFIEQFGTHYIVRLFAGGKMTYQVTVKKSELKKMSSRGVDVKSQLKLSVGGIGGAAGQDFSSDRSTLENRYEMKCEKETLVIGGRPPGNVSDPAAMAAWADTVEELPMPVKIEVQPLDHLLPQEKREAFKQAVAFYTKAVGMSLQDVNALTGVTKTLPSILAAGTQVAWAGPPPGFAKCPRGKVVVFGFAMHLNFKDEGLEKFHIVTCPPGREKCDGVGAAGSPQDDERIYIVCADEPISEVQQVVAESPGDSGSRTTLKATCPEDTVIVGGFGISVRDGSEGLDSFTVDHCTVGQTVCSKTPTPGTRKILLWMVCIDKQFPGIQQVSNVVTLGTRGKANKRQHNNDGVVNLTCGEQRNIVIGFAAEMHTNLQLVRENFQVCQTRAKECSLKGKGIDKGLFWKYDFHALFGWMLCSSSNEPNAHVASDSNSPKGKKNKSTTKPDDDEDDSLEGVKELMESGGLGALHSTPDGGPGLPSPPPLPAAPS</sequence>
<dbReference type="AlphaFoldDB" id="A0A2C6L9B4"/>
<protein>
    <submittedName>
        <fullName evidence="3">Perforin-like protein plp1</fullName>
    </submittedName>
</protein>
<reference evidence="3 4" key="1">
    <citation type="journal article" date="2017" name="Int. J. Parasitol.">
        <title>The genome of the protozoan parasite Cystoisospora suis and a reverse vaccinology approach to identify vaccine candidates.</title>
        <authorList>
            <person name="Palmieri N."/>
            <person name="Shrestha A."/>
            <person name="Ruttkowski B."/>
            <person name="Beck T."/>
            <person name="Vogl C."/>
            <person name="Tomley F."/>
            <person name="Blake D.P."/>
            <person name="Joachim A."/>
        </authorList>
    </citation>
    <scope>NUCLEOTIDE SEQUENCE [LARGE SCALE GENOMIC DNA]</scope>
    <source>
        <strain evidence="3 4">Wien I</strain>
    </source>
</reference>
<dbReference type="OrthoDB" id="330098at2759"/>
<feature type="compositionally biased region" description="Gly residues" evidence="1">
    <location>
        <begin position="113"/>
        <end position="127"/>
    </location>
</feature>
<proteinExistence type="predicted"/>
<feature type="compositionally biased region" description="Polar residues" evidence="1">
    <location>
        <begin position="149"/>
        <end position="161"/>
    </location>
</feature>
<gene>
    <name evidence="3" type="ORF">CSUI_002345</name>
</gene>
<name>A0A2C6L9B4_9APIC</name>
<feature type="compositionally biased region" description="Polar residues" evidence="1">
    <location>
        <begin position="932"/>
        <end position="943"/>
    </location>
</feature>
<dbReference type="RefSeq" id="XP_067925476.1">
    <property type="nucleotide sequence ID" value="XM_068062547.1"/>
</dbReference>
<dbReference type="SMART" id="SM00457">
    <property type="entry name" value="MACPF"/>
    <property type="match status" value="1"/>
</dbReference>
<dbReference type="Proteomes" id="UP000221165">
    <property type="component" value="Unassembled WGS sequence"/>
</dbReference>
<feature type="compositionally biased region" description="Basic and acidic residues" evidence="1">
    <location>
        <begin position="60"/>
        <end position="69"/>
    </location>
</feature>
<accession>A0A2C6L9B4</accession>
<evidence type="ECO:0000256" key="1">
    <source>
        <dbReference type="SAM" id="MobiDB-lite"/>
    </source>
</evidence>
<evidence type="ECO:0000259" key="2">
    <source>
        <dbReference type="PROSITE" id="PS51412"/>
    </source>
</evidence>
<dbReference type="EMBL" id="MIGC01001001">
    <property type="protein sequence ID" value="PHJ23802.1"/>
    <property type="molecule type" value="Genomic_DNA"/>
</dbReference>
<evidence type="ECO:0000313" key="4">
    <source>
        <dbReference type="Proteomes" id="UP000221165"/>
    </source>
</evidence>
<feature type="compositionally biased region" description="Pro residues" evidence="1">
    <location>
        <begin position="987"/>
        <end position="998"/>
    </location>
</feature>
<dbReference type="PROSITE" id="PS51412">
    <property type="entry name" value="MACPF_2"/>
    <property type="match status" value="1"/>
</dbReference>
<feature type="compositionally biased region" description="Low complexity" evidence="1">
    <location>
        <begin position="194"/>
        <end position="203"/>
    </location>
</feature>
<organism evidence="3 4">
    <name type="scientific">Cystoisospora suis</name>
    <dbReference type="NCBI Taxonomy" id="483139"/>
    <lineage>
        <taxon>Eukaryota</taxon>
        <taxon>Sar</taxon>
        <taxon>Alveolata</taxon>
        <taxon>Apicomplexa</taxon>
        <taxon>Conoidasida</taxon>
        <taxon>Coccidia</taxon>
        <taxon>Eucoccidiorida</taxon>
        <taxon>Eimeriorina</taxon>
        <taxon>Sarcocystidae</taxon>
        <taxon>Cystoisospora</taxon>
    </lineage>
</organism>
<feature type="domain" description="MACPF" evidence="2">
    <location>
        <begin position="307"/>
        <end position="662"/>
    </location>
</feature>
<dbReference type="Pfam" id="PF01823">
    <property type="entry name" value="MACPF"/>
    <property type="match status" value="1"/>
</dbReference>
<feature type="region of interest" description="Disordered" evidence="1">
    <location>
        <begin position="932"/>
        <end position="998"/>
    </location>
</feature>
<dbReference type="GeneID" id="94425758"/>
<comment type="caution">
    <text evidence="3">The sequence shown here is derived from an EMBL/GenBank/DDBJ whole genome shotgun (WGS) entry which is preliminary data.</text>
</comment>
<evidence type="ECO:0000313" key="3">
    <source>
        <dbReference type="EMBL" id="PHJ23802.1"/>
    </source>
</evidence>
<feature type="region of interest" description="Disordered" evidence="1">
    <location>
        <begin position="1"/>
        <end position="203"/>
    </location>
</feature>